<feature type="domain" description="Acyl-CoA dehydrogenase/oxidase C-terminal" evidence="6">
    <location>
        <begin position="204"/>
        <end position="304"/>
    </location>
</feature>
<organism evidence="8 9">
    <name type="scientific">Amycolatopsis sulphurea</name>
    <dbReference type="NCBI Taxonomy" id="76022"/>
    <lineage>
        <taxon>Bacteria</taxon>
        <taxon>Bacillati</taxon>
        <taxon>Actinomycetota</taxon>
        <taxon>Actinomycetes</taxon>
        <taxon>Pseudonocardiales</taxon>
        <taxon>Pseudonocardiaceae</taxon>
        <taxon>Amycolatopsis</taxon>
    </lineage>
</organism>
<dbReference type="GO" id="GO:0050660">
    <property type="term" value="F:flavin adenine dinucleotide binding"/>
    <property type="evidence" value="ECO:0007669"/>
    <property type="project" value="InterPro"/>
</dbReference>
<dbReference type="InterPro" id="IPR013786">
    <property type="entry name" value="AcylCoA_DH/ox_N"/>
</dbReference>
<dbReference type="AlphaFoldDB" id="A0A2A9FHL9"/>
<dbReference type="Gene3D" id="1.10.540.10">
    <property type="entry name" value="Acyl-CoA dehydrogenase/oxidase, N-terminal domain"/>
    <property type="match status" value="1"/>
</dbReference>
<dbReference type="Pfam" id="PF02771">
    <property type="entry name" value="Acyl-CoA_dh_N"/>
    <property type="match status" value="1"/>
</dbReference>
<evidence type="ECO:0000256" key="5">
    <source>
        <dbReference type="ARBA" id="ARBA00023002"/>
    </source>
</evidence>
<comment type="similarity">
    <text evidence="2">Belongs to the acyl-CoA dehydrogenase family.</text>
</comment>
<dbReference type="Gene3D" id="1.20.140.10">
    <property type="entry name" value="Butyryl-CoA Dehydrogenase, subunit A, domain 3"/>
    <property type="match status" value="1"/>
</dbReference>
<evidence type="ECO:0000256" key="1">
    <source>
        <dbReference type="ARBA" id="ARBA00001974"/>
    </source>
</evidence>
<keyword evidence="3" id="KW-0285">Flavoprotein</keyword>
<evidence type="ECO:0000256" key="3">
    <source>
        <dbReference type="ARBA" id="ARBA00022630"/>
    </source>
</evidence>
<dbReference type="SUPFAM" id="SSF47203">
    <property type="entry name" value="Acyl-CoA dehydrogenase C-terminal domain-like"/>
    <property type="match status" value="1"/>
</dbReference>
<comment type="cofactor">
    <cofactor evidence="1">
        <name>FAD</name>
        <dbReference type="ChEBI" id="CHEBI:57692"/>
    </cofactor>
</comment>
<dbReference type="Pfam" id="PF00441">
    <property type="entry name" value="Acyl-CoA_dh_1"/>
    <property type="match status" value="1"/>
</dbReference>
<evidence type="ECO:0000256" key="2">
    <source>
        <dbReference type="ARBA" id="ARBA00009347"/>
    </source>
</evidence>
<evidence type="ECO:0000256" key="4">
    <source>
        <dbReference type="ARBA" id="ARBA00022827"/>
    </source>
</evidence>
<accession>A0A2A9FHL9</accession>
<keyword evidence="5" id="KW-0560">Oxidoreductase</keyword>
<feature type="domain" description="Acyl-CoA dehydrogenase/oxidase N-terminal" evidence="7">
    <location>
        <begin position="5"/>
        <end position="89"/>
    </location>
</feature>
<protein>
    <submittedName>
        <fullName evidence="8">Alkylation response protein AidB-like acyl-CoA dehydrogenase</fullName>
    </submittedName>
</protein>
<evidence type="ECO:0000313" key="9">
    <source>
        <dbReference type="Proteomes" id="UP000243542"/>
    </source>
</evidence>
<dbReference type="InterPro" id="IPR037069">
    <property type="entry name" value="AcylCoA_DH/ox_N_sf"/>
</dbReference>
<dbReference type="RefSeq" id="WP_098514333.1">
    <property type="nucleotide sequence ID" value="NZ_JBIAKZ010000002.1"/>
</dbReference>
<sequence>MKWNDDVYDVADQVFAERRGAASETSRGDAALWQVLLDLGWPYVAIDEDAGGVGGDLTDLAEIVRAAGRHNALVPLAETSVAAWIFAHGGGSAADLGAAAAILAGDNLTWTTSGGGVVVNGSVKRVAWAGAVPTLLLVREDSGTTTVGVVRPAEAEGLSIVLGRTPADEPCADLRFDSVCVAQDKLFEVPLTAARISDRDGVLRAAAIFGAVERAVEHAAQHVATRHQFGRPLVKLQAVQHLLASIICERDLLGSAVRLALATGGAPGATAAAAATAGRVAHRVAAVAHQLHGAIGITREHDLHLSTSRLTTWAESPRSQRSWELRLGALAVAPDDEALWELTTSGSELSTP</sequence>
<dbReference type="Proteomes" id="UP000243542">
    <property type="component" value="Unassembled WGS sequence"/>
</dbReference>
<dbReference type="InterPro" id="IPR009100">
    <property type="entry name" value="AcylCoA_DH/oxidase_NM_dom_sf"/>
</dbReference>
<evidence type="ECO:0000259" key="7">
    <source>
        <dbReference type="Pfam" id="PF02771"/>
    </source>
</evidence>
<dbReference type="PANTHER" id="PTHR43884:SF20">
    <property type="entry name" value="ACYL-COA DEHYDROGENASE FADE28"/>
    <property type="match status" value="1"/>
</dbReference>
<evidence type="ECO:0000313" key="8">
    <source>
        <dbReference type="EMBL" id="PFG50648.1"/>
    </source>
</evidence>
<keyword evidence="9" id="KW-1185">Reference proteome</keyword>
<evidence type="ECO:0000259" key="6">
    <source>
        <dbReference type="Pfam" id="PF00441"/>
    </source>
</evidence>
<comment type="caution">
    <text evidence="8">The sequence shown here is derived from an EMBL/GenBank/DDBJ whole genome shotgun (WGS) entry which is preliminary data.</text>
</comment>
<keyword evidence="4" id="KW-0274">FAD</keyword>
<dbReference type="GO" id="GO:0003995">
    <property type="term" value="F:acyl-CoA dehydrogenase activity"/>
    <property type="evidence" value="ECO:0007669"/>
    <property type="project" value="TreeGrafter"/>
</dbReference>
<gene>
    <name evidence="8" type="ORF">ATK36_5893</name>
</gene>
<reference evidence="8 9" key="1">
    <citation type="submission" date="2017-10" db="EMBL/GenBank/DDBJ databases">
        <title>Sequencing the genomes of 1000 actinobacteria strains.</title>
        <authorList>
            <person name="Klenk H.-P."/>
        </authorList>
    </citation>
    <scope>NUCLEOTIDE SEQUENCE [LARGE SCALE GENOMIC DNA]</scope>
    <source>
        <strain evidence="8 9">DSM 46092</strain>
    </source>
</reference>
<dbReference type="SUPFAM" id="SSF56645">
    <property type="entry name" value="Acyl-CoA dehydrogenase NM domain-like"/>
    <property type="match status" value="1"/>
</dbReference>
<dbReference type="EMBL" id="PDJK01000002">
    <property type="protein sequence ID" value="PFG50648.1"/>
    <property type="molecule type" value="Genomic_DNA"/>
</dbReference>
<dbReference type="InterPro" id="IPR036250">
    <property type="entry name" value="AcylCo_DH-like_C"/>
</dbReference>
<dbReference type="PANTHER" id="PTHR43884">
    <property type="entry name" value="ACYL-COA DEHYDROGENASE"/>
    <property type="match status" value="1"/>
</dbReference>
<dbReference type="InterPro" id="IPR009075">
    <property type="entry name" value="AcylCo_DH/oxidase_C"/>
</dbReference>
<name>A0A2A9FHL9_9PSEU</name>
<proteinExistence type="inferred from homology"/>